<evidence type="ECO:0000256" key="4">
    <source>
        <dbReference type="SAM" id="SignalP"/>
    </source>
</evidence>
<dbReference type="EMBL" id="ONZQ02000007">
    <property type="protein sequence ID" value="SPO02953.1"/>
    <property type="molecule type" value="Genomic_DNA"/>
</dbReference>
<evidence type="ECO:0000256" key="3">
    <source>
        <dbReference type="ARBA" id="ARBA00044955"/>
    </source>
</evidence>
<dbReference type="SMART" id="SM00257">
    <property type="entry name" value="LysM"/>
    <property type="match status" value="2"/>
</dbReference>
<evidence type="ECO:0000313" key="6">
    <source>
        <dbReference type="EMBL" id="SPO02953.1"/>
    </source>
</evidence>
<dbReference type="Gene3D" id="3.10.350.10">
    <property type="entry name" value="LysM domain"/>
    <property type="match status" value="2"/>
</dbReference>
<organism evidence="6 7">
    <name type="scientific">Cephalotrichum gorgonifer</name>
    <dbReference type="NCBI Taxonomy" id="2041049"/>
    <lineage>
        <taxon>Eukaryota</taxon>
        <taxon>Fungi</taxon>
        <taxon>Dikarya</taxon>
        <taxon>Ascomycota</taxon>
        <taxon>Pezizomycotina</taxon>
        <taxon>Sordariomycetes</taxon>
        <taxon>Hypocreomycetidae</taxon>
        <taxon>Microascales</taxon>
        <taxon>Microascaceae</taxon>
        <taxon>Cephalotrichum</taxon>
    </lineage>
</organism>
<feature type="chain" id="PRO_5042293904" description="LysM domain-containing protein" evidence="4">
    <location>
        <begin position="22"/>
        <end position="473"/>
    </location>
</feature>
<keyword evidence="2" id="KW-0843">Virulence</keyword>
<feature type="signal peptide" evidence="4">
    <location>
        <begin position="1"/>
        <end position="21"/>
    </location>
</feature>
<evidence type="ECO:0000256" key="1">
    <source>
        <dbReference type="ARBA" id="ARBA00022669"/>
    </source>
</evidence>
<dbReference type="InterPro" id="IPR052210">
    <property type="entry name" value="LysM1-like"/>
</dbReference>
<evidence type="ECO:0000259" key="5">
    <source>
        <dbReference type="PROSITE" id="PS51782"/>
    </source>
</evidence>
<comment type="similarity">
    <text evidence="3">Belongs to the secreted LysM effector family.</text>
</comment>
<keyword evidence="1" id="KW-0147">Chitin-binding</keyword>
<dbReference type="PANTHER" id="PTHR34997">
    <property type="entry name" value="AM15"/>
    <property type="match status" value="1"/>
</dbReference>
<keyword evidence="4" id="KW-0732">Signal</keyword>
<dbReference type="PANTHER" id="PTHR34997:SF1">
    <property type="entry name" value="PEPTIDOGLYCAN-BINDING LYSIN DOMAIN"/>
    <property type="match status" value="1"/>
</dbReference>
<comment type="caution">
    <text evidence="6">The sequence shown here is derived from an EMBL/GenBank/DDBJ whole genome shotgun (WGS) entry which is preliminary data.</text>
</comment>
<protein>
    <recommendedName>
        <fullName evidence="5">LysM domain-containing protein</fullName>
    </recommendedName>
</protein>
<proteinExistence type="inferred from homology"/>
<gene>
    <name evidence="6" type="ORF">DNG_05632</name>
</gene>
<dbReference type="SUPFAM" id="SSF54106">
    <property type="entry name" value="LysM domain"/>
    <property type="match status" value="1"/>
</dbReference>
<accession>A0AAE8SVQ2</accession>
<evidence type="ECO:0000256" key="2">
    <source>
        <dbReference type="ARBA" id="ARBA00023026"/>
    </source>
</evidence>
<sequence length="473" mass="52613">MRSQFAFLAIAVLAANRQTSAQQLRLSRYPYDIFDLSAECVEALNTTVECSDLLGRHAGQVSLILDPLSEEALESVCTDECRSSLESLRKLVHEACDAKEDAMIFDHYAYPATFNLDRYLHVLDVSCIKDSDTGKFCDTLLNEWRNEANGPNAHDCHMCMLEAWRVQLESPIGYEKDWAEDFASVTESCSAFSYSYTVPPPYRTAMAPTGSEAIAPAGSAFSTPTAEPTPCATPYTIREGDSCGSIAAAQNVSFFGIIEENPKLDSFCHLPAAGTEICLPAQCRTHFLMMDDNCRTLEKRYNVTRAQLASWNSNLDPRGLFYERWQHTRVCVSEPGGELDLELPPNDIATDPGYEVEFPSISLTCPPSSTISAALHKDTLRPHAPGTLDSCVKYVNAINMTAMEEAFGYRPWYADLNRCTTFASLSKISMAELREWNPSLSDEECKFDHNYSYCVAGEQRSGLSDPYLYLQSV</sequence>
<feature type="domain" description="LysM" evidence="5">
    <location>
        <begin position="233"/>
        <end position="279"/>
    </location>
</feature>
<reference evidence="6" key="1">
    <citation type="submission" date="2018-03" db="EMBL/GenBank/DDBJ databases">
        <authorList>
            <person name="Guldener U."/>
        </authorList>
    </citation>
    <scope>NUCLEOTIDE SEQUENCE</scope>
</reference>
<evidence type="ECO:0000313" key="7">
    <source>
        <dbReference type="Proteomes" id="UP001187682"/>
    </source>
</evidence>
<dbReference type="InterPro" id="IPR036779">
    <property type="entry name" value="LysM_dom_sf"/>
</dbReference>
<dbReference type="InterPro" id="IPR018392">
    <property type="entry name" value="LysM"/>
</dbReference>
<name>A0AAE8SVQ2_9PEZI</name>
<dbReference type="PROSITE" id="PS51782">
    <property type="entry name" value="LYSM"/>
    <property type="match status" value="1"/>
</dbReference>
<dbReference type="Pfam" id="PF01476">
    <property type="entry name" value="LysM"/>
    <property type="match status" value="2"/>
</dbReference>
<dbReference type="Proteomes" id="UP001187682">
    <property type="component" value="Unassembled WGS sequence"/>
</dbReference>
<dbReference type="CDD" id="cd00118">
    <property type="entry name" value="LysM"/>
    <property type="match status" value="1"/>
</dbReference>
<dbReference type="GO" id="GO:0008061">
    <property type="term" value="F:chitin binding"/>
    <property type="evidence" value="ECO:0007669"/>
    <property type="project" value="UniProtKB-KW"/>
</dbReference>
<dbReference type="AlphaFoldDB" id="A0AAE8SVQ2"/>
<keyword evidence="7" id="KW-1185">Reference proteome</keyword>